<dbReference type="SUPFAM" id="SSF51658">
    <property type="entry name" value="Xylose isomerase-like"/>
    <property type="match status" value="1"/>
</dbReference>
<dbReference type="PANTHER" id="PTHR12110">
    <property type="entry name" value="HYDROXYPYRUVATE ISOMERASE"/>
    <property type="match status" value="1"/>
</dbReference>
<name>A0A7W3NA66_PRIAR</name>
<organism evidence="2 3">
    <name type="scientific">Priestia aryabhattai</name>
    <name type="common">Bacillus aryabhattai</name>
    <dbReference type="NCBI Taxonomy" id="412384"/>
    <lineage>
        <taxon>Bacteria</taxon>
        <taxon>Bacillati</taxon>
        <taxon>Bacillota</taxon>
        <taxon>Bacilli</taxon>
        <taxon>Bacillales</taxon>
        <taxon>Bacillaceae</taxon>
        <taxon>Priestia</taxon>
    </lineage>
</organism>
<sequence length="291" mass="33161">MPNQFSLAYLTVLGCSPPEMTYMAAKAGYDFVSLRPIYMGLPGEPNYALAENKQLMRETKSAMSETGVKLLDIELARIYEGVNPKRYLPAMEAAAELGGRHVLSSIWTDDRNFGIECFAEICDLAKPFGLTIELEYVPIASVYNLKGAMDVLHTANRENAGLMIDIHHFHRSGDKVEDLEDVPREWFRYLHLCNASAEIPSSKEEMTRVLREERLYLNEEGIDVASIINRIPQVPYSIELPNVKRANELGYEEFARQCLQTAKQYLDKHPRKKYVSHDAVGQDQLRFHSTR</sequence>
<accession>A0A7W3NA66</accession>
<dbReference type="GO" id="GO:0016853">
    <property type="term" value="F:isomerase activity"/>
    <property type="evidence" value="ECO:0007669"/>
    <property type="project" value="UniProtKB-KW"/>
</dbReference>
<evidence type="ECO:0000259" key="1">
    <source>
        <dbReference type="Pfam" id="PF01261"/>
    </source>
</evidence>
<dbReference type="PANTHER" id="PTHR12110:SF48">
    <property type="entry name" value="BLL3656 PROTEIN"/>
    <property type="match status" value="1"/>
</dbReference>
<dbReference type="Proteomes" id="UP000543174">
    <property type="component" value="Unassembled WGS sequence"/>
</dbReference>
<gene>
    <name evidence="2" type="ORF">HNP21_002339</name>
</gene>
<dbReference type="Gene3D" id="3.20.20.150">
    <property type="entry name" value="Divalent-metal-dependent TIM barrel enzymes"/>
    <property type="match status" value="1"/>
</dbReference>
<dbReference type="InterPro" id="IPR036237">
    <property type="entry name" value="Xyl_isomerase-like_sf"/>
</dbReference>
<feature type="domain" description="Xylose isomerase-like TIM barrel" evidence="1">
    <location>
        <begin position="24"/>
        <end position="252"/>
    </location>
</feature>
<dbReference type="RefSeq" id="WP_013055687.1">
    <property type="nucleotide sequence ID" value="NZ_JACJHT010000002.1"/>
</dbReference>
<dbReference type="InterPro" id="IPR050312">
    <property type="entry name" value="IolE/XylAMocC-like"/>
</dbReference>
<reference evidence="2" key="1">
    <citation type="submission" date="2020-08" db="EMBL/GenBank/DDBJ databases">
        <title>Functional genomics of gut bacteria from endangered species of beetles.</title>
        <authorList>
            <person name="Carlos-Shanley C."/>
        </authorList>
    </citation>
    <scope>NUCLEOTIDE SEQUENCE [LARGE SCALE GENOMIC DNA]</scope>
    <source>
        <strain evidence="2">S00060</strain>
    </source>
</reference>
<evidence type="ECO:0000313" key="2">
    <source>
        <dbReference type="EMBL" id="MBA9039232.1"/>
    </source>
</evidence>
<keyword evidence="2" id="KW-0413">Isomerase</keyword>
<dbReference type="AlphaFoldDB" id="A0A7W3NA66"/>
<dbReference type="InterPro" id="IPR013022">
    <property type="entry name" value="Xyl_isomerase-like_TIM-brl"/>
</dbReference>
<evidence type="ECO:0000313" key="3">
    <source>
        <dbReference type="Proteomes" id="UP000543174"/>
    </source>
</evidence>
<dbReference type="Pfam" id="PF01261">
    <property type="entry name" value="AP_endonuc_2"/>
    <property type="match status" value="1"/>
</dbReference>
<proteinExistence type="predicted"/>
<protein>
    <submittedName>
        <fullName evidence="2">Sugar phosphate isomerase/epimerase</fullName>
    </submittedName>
</protein>
<comment type="caution">
    <text evidence="2">The sequence shown here is derived from an EMBL/GenBank/DDBJ whole genome shotgun (WGS) entry which is preliminary data.</text>
</comment>
<keyword evidence="3" id="KW-1185">Reference proteome</keyword>
<dbReference type="EMBL" id="JACJHT010000002">
    <property type="protein sequence ID" value="MBA9039232.1"/>
    <property type="molecule type" value="Genomic_DNA"/>
</dbReference>